<sequence>MSDSLPPLKFHGSSLIHRELQNTACFLGYESIFRLGDSTTELGFQKLLYNKYHGDPTDMDSVGLAEQLVKGNSVFRGMYIEETTTVTDSNIPQRDGCTLVLKPLLHCIVDKRISVGNEKNGISLSLLSATAYTNRANISGRTLQERCKLVLKNCKKALALISHHSSPYKSLLTTGTFPSGLVWEDYLLYARHEMWKEHFAKKPTDVMEDYWLFPGYFVFALFGPILPSDATGFQSELIKTSISSDDMSPNKKKSLGRKAARVEKAAVDAHARNHDNTRGQSTDNRLKIAKVAHAKALLVLENKKQDNEDIRMFHRDKLMLLTQQIDENFRMIAICKDVDPTRVKEIFERLIILQEQKNEAGLALNAAQQIIIDAEKPSELTGATAIVDNTLDELAGPATKKTKTVALPSMTEYSVTTPSVKVMIPVTNNIPVDAISSSASSLECENIGSNSADDNSHDSVGS</sequence>
<protein>
    <submittedName>
        <fullName evidence="1">Uncharacterized protein</fullName>
    </submittedName>
</protein>
<dbReference type="AlphaFoldDB" id="A0A7S2UAV8"/>
<dbReference type="EMBL" id="HBHQ01008776">
    <property type="protein sequence ID" value="CAD9814077.1"/>
    <property type="molecule type" value="Transcribed_RNA"/>
</dbReference>
<gene>
    <name evidence="1" type="ORF">ASEP1449_LOCUS5902</name>
</gene>
<evidence type="ECO:0000313" key="1">
    <source>
        <dbReference type="EMBL" id="CAD9814077.1"/>
    </source>
</evidence>
<name>A0A7S2UAV8_9STRA</name>
<proteinExistence type="predicted"/>
<accession>A0A7S2UAV8</accession>
<organism evidence="1">
    <name type="scientific">Attheya septentrionalis</name>
    <dbReference type="NCBI Taxonomy" id="420275"/>
    <lineage>
        <taxon>Eukaryota</taxon>
        <taxon>Sar</taxon>
        <taxon>Stramenopiles</taxon>
        <taxon>Ochrophyta</taxon>
        <taxon>Bacillariophyta</taxon>
        <taxon>Coscinodiscophyceae</taxon>
        <taxon>Chaetocerotophycidae</taxon>
        <taxon>Chaetocerotales</taxon>
        <taxon>Attheyaceae</taxon>
        <taxon>Attheya</taxon>
    </lineage>
</organism>
<reference evidence="1" key="1">
    <citation type="submission" date="2021-01" db="EMBL/GenBank/DDBJ databases">
        <authorList>
            <person name="Corre E."/>
            <person name="Pelletier E."/>
            <person name="Niang G."/>
            <person name="Scheremetjew M."/>
            <person name="Finn R."/>
            <person name="Kale V."/>
            <person name="Holt S."/>
            <person name="Cochrane G."/>
            <person name="Meng A."/>
            <person name="Brown T."/>
            <person name="Cohen L."/>
        </authorList>
    </citation>
    <scope>NUCLEOTIDE SEQUENCE</scope>
    <source>
        <strain evidence="1">CCMP2084</strain>
    </source>
</reference>